<keyword evidence="3" id="KW-1185">Reference proteome</keyword>
<dbReference type="RefSeq" id="WP_189679811.1">
    <property type="nucleotide sequence ID" value="NZ_BNCJ01000003.1"/>
</dbReference>
<keyword evidence="1" id="KW-0732">Signal</keyword>
<evidence type="ECO:0000256" key="1">
    <source>
        <dbReference type="SAM" id="SignalP"/>
    </source>
</evidence>
<name>A0A8J3M9A3_9RHOB</name>
<proteinExistence type="predicted"/>
<dbReference type="Proteomes" id="UP000626220">
    <property type="component" value="Unassembled WGS sequence"/>
</dbReference>
<dbReference type="PROSITE" id="PS51257">
    <property type="entry name" value="PROKAR_LIPOPROTEIN"/>
    <property type="match status" value="1"/>
</dbReference>
<reference evidence="2" key="2">
    <citation type="submission" date="2020-09" db="EMBL/GenBank/DDBJ databases">
        <authorList>
            <person name="Sun Q."/>
            <person name="Kim S."/>
        </authorList>
    </citation>
    <scope>NUCLEOTIDE SEQUENCE</scope>
    <source>
        <strain evidence="2">KCTC 42650</strain>
    </source>
</reference>
<dbReference type="EMBL" id="BNCJ01000003">
    <property type="protein sequence ID" value="GHF47353.1"/>
    <property type="molecule type" value="Genomic_DNA"/>
</dbReference>
<gene>
    <name evidence="2" type="ORF">GCM10017056_18900</name>
</gene>
<dbReference type="AlphaFoldDB" id="A0A8J3M9A3"/>
<sequence>MRAGVALLALGALAACSSPNMGDPRAQALLAMPAPQHYAERQVARELAGQCLAYAYDEQLGDAMSEARLRSGGQVYLQVKGATDVEADIKRRSLVARYAGNDACRILDGETAAQTPMSVMVRKRG</sequence>
<feature type="chain" id="PRO_5035253666" description="Lipoprotein" evidence="1">
    <location>
        <begin position="23"/>
        <end position="125"/>
    </location>
</feature>
<comment type="caution">
    <text evidence="2">The sequence shown here is derived from an EMBL/GenBank/DDBJ whole genome shotgun (WGS) entry which is preliminary data.</text>
</comment>
<evidence type="ECO:0008006" key="4">
    <source>
        <dbReference type="Google" id="ProtNLM"/>
    </source>
</evidence>
<evidence type="ECO:0000313" key="2">
    <source>
        <dbReference type="EMBL" id="GHF47353.1"/>
    </source>
</evidence>
<feature type="signal peptide" evidence="1">
    <location>
        <begin position="1"/>
        <end position="22"/>
    </location>
</feature>
<organism evidence="2 3">
    <name type="scientific">Seohaeicola zhoushanensis</name>
    <dbReference type="NCBI Taxonomy" id="1569283"/>
    <lineage>
        <taxon>Bacteria</taxon>
        <taxon>Pseudomonadati</taxon>
        <taxon>Pseudomonadota</taxon>
        <taxon>Alphaproteobacteria</taxon>
        <taxon>Rhodobacterales</taxon>
        <taxon>Roseobacteraceae</taxon>
        <taxon>Seohaeicola</taxon>
    </lineage>
</organism>
<reference evidence="2" key="1">
    <citation type="journal article" date="2014" name="Int. J. Syst. Evol. Microbiol.">
        <title>Complete genome sequence of Corynebacterium casei LMG S-19264T (=DSM 44701T), isolated from a smear-ripened cheese.</title>
        <authorList>
            <consortium name="US DOE Joint Genome Institute (JGI-PGF)"/>
            <person name="Walter F."/>
            <person name="Albersmeier A."/>
            <person name="Kalinowski J."/>
            <person name="Ruckert C."/>
        </authorList>
    </citation>
    <scope>NUCLEOTIDE SEQUENCE</scope>
    <source>
        <strain evidence="2">KCTC 42650</strain>
    </source>
</reference>
<evidence type="ECO:0000313" key="3">
    <source>
        <dbReference type="Proteomes" id="UP000626220"/>
    </source>
</evidence>
<protein>
    <recommendedName>
        <fullName evidence="4">Lipoprotein</fullName>
    </recommendedName>
</protein>
<accession>A0A8J3M9A3</accession>